<dbReference type="PATRIC" id="fig|1423779.3.peg.1840"/>
<reference evidence="2 3" key="1">
    <citation type="journal article" date="2015" name="Genome Announc.">
        <title>Expanding the biotechnology potential of lactobacilli through comparative genomics of 213 strains and associated genera.</title>
        <authorList>
            <person name="Sun Z."/>
            <person name="Harris H.M."/>
            <person name="McCann A."/>
            <person name="Guo C."/>
            <person name="Argimon S."/>
            <person name="Zhang W."/>
            <person name="Yang X."/>
            <person name="Jeffery I.B."/>
            <person name="Cooney J.C."/>
            <person name="Kagawa T.F."/>
            <person name="Liu W."/>
            <person name="Song Y."/>
            <person name="Salvetti E."/>
            <person name="Wrobel A."/>
            <person name="Rasinkangas P."/>
            <person name="Parkhill J."/>
            <person name="Rea M.C."/>
            <person name="O'Sullivan O."/>
            <person name="Ritari J."/>
            <person name="Douillard F.P."/>
            <person name="Paul Ross R."/>
            <person name="Yang R."/>
            <person name="Briner A.E."/>
            <person name="Felis G.E."/>
            <person name="de Vos W.M."/>
            <person name="Barrangou R."/>
            <person name="Klaenhammer T.R."/>
            <person name="Caufield P.W."/>
            <person name="Cui Y."/>
            <person name="Zhang H."/>
            <person name="O'Toole P.W."/>
        </authorList>
    </citation>
    <scope>NUCLEOTIDE SEQUENCE [LARGE SCALE GENOMIC DNA]</scope>
    <source>
        <strain evidence="2 3">DSM 4864</strain>
    </source>
</reference>
<dbReference type="Pfam" id="PF05975">
    <property type="entry name" value="EcsB"/>
    <property type="match status" value="1"/>
</dbReference>
<sequence>MIKMSRLFTKRRQRHFMMLLKYWRLVFNDHFVIALFFLFGALAYGYSEWLPTLSANQWWPRFMLIAWFVLLAQIGRLATLIKRPDPVFLLPQVRAMDGYLRRAYLYSLVLAEGMTLAGTFAALPFALTTERLSTVDIVAVFLTAVVTKDDWLFTARKSISLRWSKQGWRTQAEYWLNPLLAAAATWLVSPLLGLAVAVILDVAMRLVYRELTIDWQAAVKMESNRMYSVYRFFNLFTDVPSVQGNVKRRRWANGLVRWLSNGHRPWAYLYARGFVRNTDISGIVIRLTLLGMALAFLVPLQWLNTALGVLFIYLIATQLMPLYGQYDANVLTHLYPVQTEERVKDFQRLLTRVTVIEAALIVLASIGLHFDWRGFLLNLVFATIEVGILTRFYFKLRIKKLSEEY</sequence>
<evidence type="ECO:0000256" key="1">
    <source>
        <dbReference type="SAM" id="Phobius"/>
    </source>
</evidence>
<proteinExistence type="predicted"/>
<organism evidence="2 3">
    <name type="scientific">Limosilactobacillus oris DSM 4864</name>
    <dbReference type="NCBI Taxonomy" id="1423779"/>
    <lineage>
        <taxon>Bacteria</taxon>
        <taxon>Bacillati</taxon>
        <taxon>Bacillota</taxon>
        <taxon>Bacilli</taxon>
        <taxon>Lactobacillales</taxon>
        <taxon>Lactobacillaceae</taxon>
        <taxon>Limosilactobacillus</taxon>
    </lineage>
</organism>
<feature type="transmembrane region" description="Helical" evidence="1">
    <location>
        <begin position="349"/>
        <end position="369"/>
    </location>
</feature>
<gene>
    <name evidence="2" type="ORF">FC49_GL001776</name>
</gene>
<feature type="transmembrane region" description="Helical" evidence="1">
    <location>
        <begin position="174"/>
        <end position="200"/>
    </location>
</feature>
<keyword evidence="1" id="KW-0812">Transmembrane</keyword>
<dbReference type="PIRSF" id="PIRSF037259">
    <property type="entry name" value="EcsB_ABC"/>
    <property type="match status" value="1"/>
</dbReference>
<feature type="transmembrane region" description="Helical" evidence="1">
    <location>
        <begin position="375"/>
        <end position="394"/>
    </location>
</feature>
<accession>A0A0R1WLF9</accession>
<feature type="transmembrane region" description="Helical" evidence="1">
    <location>
        <begin position="63"/>
        <end position="82"/>
    </location>
</feature>
<evidence type="ECO:0000313" key="2">
    <source>
        <dbReference type="EMBL" id="KRM15859.1"/>
    </source>
</evidence>
<feature type="transmembrane region" description="Helical" evidence="1">
    <location>
        <begin position="283"/>
        <end position="316"/>
    </location>
</feature>
<comment type="caution">
    <text evidence="2">The sequence shown here is derived from an EMBL/GenBank/DDBJ whole genome shotgun (WGS) entry which is preliminary data.</text>
</comment>
<dbReference type="InterPro" id="IPR010288">
    <property type="entry name" value="EcsB_ABC"/>
</dbReference>
<dbReference type="GO" id="GO:0016020">
    <property type="term" value="C:membrane"/>
    <property type="evidence" value="ECO:0007669"/>
    <property type="project" value="InterPro"/>
</dbReference>
<evidence type="ECO:0000313" key="3">
    <source>
        <dbReference type="Proteomes" id="UP000050973"/>
    </source>
</evidence>
<protein>
    <submittedName>
        <fullName evidence="2">Bacterial ABC transporter protein EcsB</fullName>
    </submittedName>
</protein>
<keyword evidence="1" id="KW-1133">Transmembrane helix</keyword>
<name>A0A0R1WLF9_9LACO</name>
<dbReference type="EMBL" id="AZGE01000007">
    <property type="protein sequence ID" value="KRM15859.1"/>
    <property type="molecule type" value="Genomic_DNA"/>
</dbReference>
<dbReference type="AlphaFoldDB" id="A0A0R1WLF9"/>
<feature type="transmembrane region" description="Helical" evidence="1">
    <location>
        <begin position="103"/>
        <end position="127"/>
    </location>
</feature>
<dbReference type="Proteomes" id="UP000050973">
    <property type="component" value="Unassembled WGS sequence"/>
</dbReference>
<keyword evidence="1" id="KW-0472">Membrane</keyword>